<dbReference type="NCBIfam" id="NF037947">
    <property type="entry name" value="holin_4"/>
    <property type="match status" value="1"/>
</dbReference>
<evidence type="ECO:0008006" key="4">
    <source>
        <dbReference type="Google" id="ProtNLM"/>
    </source>
</evidence>
<dbReference type="EMBL" id="PFAG01000003">
    <property type="protein sequence ID" value="PIR98681.1"/>
    <property type="molecule type" value="Genomic_DNA"/>
</dbReference>
<protein>
    <recommendedName>
        <fullName evidence="4">Membrane-associated protein</fullName>
    </recommendedName>
</protein>
<feature type="transmembrane region" description="Helical" evidence="1">
    <location>
        <begin position="7"/>
        <end position="31"/>
    </location>
</feature>
<keyword evidence="1" id="KW-1133">Transmembrane helix</keyword>
<keyword evidence="1" id="KW-0812">Transmembrane</keyword>
<evidence type="ECO:0000256" key="1">
    <source>
        <dbReference type="SAM" id="Phobius"/>
    </source>
</evidence>
<evidence type="ECO:0000313" key="3">
    <source>
        <dbReference type="Proteomes" id="UP000230776"/>
    </source>
</evidence>
<feature type="transmembrane region" description="Helical" evidence="1">
    <location>
        <begin position="51"/>
        <end position="76"/>
    </location>
</feature>
<name>A0A2H0VHX2_9BACT</name>
<dbReference type="Proteomes" id="UP000230776">
    <property type="component" value="Unassembled WGS sequence"/>
</dbReference>
<comment type="caution">
    <text evidence="2">The sequence shown here is derived from an EMBL/GenBank/DDBJ whole genome shotgun (WGS) entry which is preliminary data.</text>
</comment>
<reference evidence="3" key="1">
    <citation type="submission" date="2017-09" db="EMBL/GenBank/DDBJ databases">
        <title>Depth-based differentiation of microbial function through sediment-hosted aquifers and enrichment of novel symbionts in the deep terrestrial subsurface.</title>
        <authorList>
            <person name="Probst A.J."/>
            <person name="Ladd B."/>
            <person name="Jarett J.K."/>
            <person name="Geller-Mcgrath D.E."/>
            <person name="Sieber C.M.K."/>
            <person name="Emerson J.B."/>
            <person name="Anantharaman K."/>
            <person name="Thomas B.C."/>
            <person name="Malmstrom R."/>
            <person name="Stieglmeier M."/>
            <person name="Klingl A."/>
            <person name="Woyke T."/>
            <person name="Ryan C.M."/>
            <person name="Banfield J.F."/>
        </authorList>
    </citation>
    <scope>NUCLEOTIDE SEQUENCE [LARGE SCALE GENOMIC DNA]</scope>
</reference>
<dbReference type="AlphaFoldDB" id="A0A2H0VHX2"/>
<sequence>MKLDPKAFGLASGILWGAMMFVLTIMAHFWGYSSQLLQIMADIYPGYSLTLGGSIAGAIYGFIDGFIGAYLLAMLYNRFVK</sequence>
<keyword evidence="1" id="KW-0472">Membrane</keyword>
<organism evidence="2 3">
    <name type="scientific">Candidatus Colwellbacteria bacterium CG10_big_fil_rev_8_21_14_0_10_41_28</name>
    <dbReference type="NCBI Taxonomy" id="1974539"/>
    <lineage>
        <taxon>Bacteria</taxon>
        <taxon>Candidatus Colwelliibacteriota</taxon>
    </lineage>
</organism>
<accession>A0A2H0VHX2</accession>
<gene>
    <name evidence="2" type="ORF">COT88_00210</name>
</gene>
<proteinExistence type="predicted"/>
<evidence type="ECO:0000313" key="2">
    <source>
        <dbReference type="EMBL" id="PIR98681.1"/>
    </source>
</evidence>